<evidence type="ECO:0000256" key="2">
    <source>
        <dbReference type="ARBA" id="ARBA00023125"/>
    </source>
</evidence>
<gene>
    <name evidence="6" type="ORF">ACFWGY_20100</name>
</gene>
<sequence length="1077" mass="116665">MRIEVLGPVRLVTDAGDPVDVPERKLRLLLASLVAANREPVSADALIDRLWSDTLPANPRKVLRAKLSRLRTLLDEAKPGARDLLTHHAGGYRLTGDSEITDAARFREAVEHARRMQHSQRRVEVLTEAVGLWRGEPYGDVAEEVWLAPTVAQLKERRGDAVEMVVETLVRQGSPEEAIGFAGRVADDYATREGLIGALMLALYQAGRQQEALATFESLRHRLATDLGVDPGPRIRELHGRILRQEPALQRQEPETATPSGTRRSNLPAETASLIGRRREVEQTTALLGRSRLVTMTGIGGVGKTRLALHVAREQAERFERGVWFIDLTQLSATAGQQFGSGERIAALVVDALELPVQTTDEGALARLREALGARSALLVLDNCEHVADEAVALAGELLRHVPGVRLLATSREPLGLPEEQRYDVPALSTEPPADGGASAAMELFVARARAGDPTFSLDDGAFDAVAELCRRLDGLPLALELAAGRIRGLPVPELLHRLNDRLNLLRRPGRAMPRRQQTLRGMIDWSWSLLSGPEQVVLRRLAVHPGTVSLAAAEAICADEPGEQLLERASTADLLTGLVDRSMVTTVPAETGMRYGLLESIAAYTAEKLDEAGERAAVTRRHLRYHLDLAREADRHLRGPRQRRWLTELEAERHQLRHAFDAAVNAGDGGSAAALAVRTFWYQWIAGHQSNLEHDLTVATALPGPRDDTHAAAATLAACLSVHRQPGQEARRVEEALGLFHDDVARAQVQWFAGASLLAVGVREAGEKHIEEAIAILHARGFEWDVAVAASQRDWFAVSMWGAEPWGLPDGRDPETVLRAVGDGYGLSQVFGVQHRIAELNGQHARAAAAAERALDICLDLDLRVEASYWLSATAVAAVHSGDVTLAEERLAAARSISSDIADAHGLQFADFAEANVARFTGDPATARILLDRWLTGAGPTASHDSATHFERGFLAVHEGDTAQAEDAFRRLGALLVPVTDVPATARLLELGAAIHLLRDEAEVAAGLLGAAAALRTRVGIEPSAPEREDIDRVRAGVHERLPEQRAAAAFRRGEACEPASQLDAVIGPLVSAGRP</sequence>
<evidence type="ECO:0000256" key="3">
    <source>
        <dbReference type="PROSITE-ProRule" id="PRU01091"/>
    </source>
</evidence>
<protein>
    <submittedName>
        <fullName evidence="6">BTAD domain-containing putative transcriptional regulator</fullName>
    </submittedName>
</protein>
<accession>A0ABW6G8W6</accession>
<dbReference type="SUPFAM" id="SSF48452">
    <property type="entry name" value="TPR-like"/>
    <property type="match status" value="2"/>
</dbReference>
<dbReference type="InterPro" id="IPR036388">
    <property type="entry name" value="WH-like_DNA-bd_sf"/>
</dbReference>
<comment type="caution">
    <text evidence="6">The sequence shown here is derived from an EMBL/GenBank/DDBJ whole genome shotgun (WGS) entry which is preliminary data.</text>
</comment>
<dbReference type="Gene3D" id="3.40.50.300">
    <property type="entry name" value="P-loop containing nucleotide triphosphate hydrolases"/>
    <property type="match status" value="1"/>
</dbReference>
<evidence type="ECO:0000256" key="1">
    <source>
        <dbReference type="ARBA" id="ARBA00005820"/>
    </source>
</evidence>
<dbReference type="CDD" id="cd15831">
    <property type="entry name" value="BTAD"/>
    <property type="match status" value="1"/>
</dbReference>
<dbReference type="Pfam" id="PF03704">
    <property type="entry name" value="BTAD"/>
    <property type="match status" value="1"/>
</dbReference>
<keyword evidence="7" id="KW-1185">Reference proteome</keyword>
<evidence type="ECO:0000259" key="5">
    <source>
        <dbReference type="PROSITE" id="PS51755"/>
    </source>
</evidence>
<feature type="domain" description="OmpR/PhoB-type" evidence="5">
    <location>
        <begin position="1"/>
        <end position="96"/>
    </location>
</feature>
<evidence type="ECO:0000313" key="7">
    <source>
        <dbReference type="Proteomes" id="UP001598673"/>
    </source>
</evidence>
<feature type="region of interest" description="Disordered" evidence="4">
    <location>
        <begin position="243"/>
        <end position="268"/>
    </location>
</feature>
<feature type="compositionally biased region" description="Polar residues" evidence="4">
    <location>
        <begin position="255"/>
        <end position="265"/>
    </location>
</feature>
<feature type="DNA-binding region" description="OmpR/PhoB-type" evidence="3">
    <location>
        <begin position="1"/>
        <end position="96"/>
    </location>
</feature>
<dbReference type="SUPFAM" id="SSF46894">
    <property type="entry name" value="C-terminal effector domain of the bipartite response regulators"/>
    <property type="match status" value="1"/>
</dbReference>
<proteinExistence type="inferred from homology"/>
<evidence type="ECO:0000256" key="4">
    <source>
        <dbReference type="SAM" id="MobiDB-lite"/>
    </source>
</evidence>
<keyword evidence="2 3" id="KW-0238">DNA-binding</keyword>
<dbReference type="InterPro" id="IPR001867">
    <property type="entry name" value="OmpR/PhoB-type_DNA-bd"/>
</dbReference>
<dbReference type="InterPro" id="IPR016032">
    <property type="entry name" value="Sig_transdc_resp-reg_C-effctor"/>
</dbReference>
<reference evidence="6 7" key="1">
    <citation type="submission" date="2024-09" db="EMBL/GenBank/DDBJ databases">
        <title>The Natural Products Discovery Center: Release of the First 8490 Sequenced Strains for Exploring Actinobacteria Biosynthetic Diversity.</title>
        <authorList>
            <person name="Kalkreuter E."/>
            <person name="Kautsar S.A."/>
            <person name="Yang D."/>
            <person name="Bader C.D."/>
            <person name="Teijaro C.N."/>
            <person name="Fluegel L."/>
            <person name="Davis C.M."/>
            <person name="Simpson J.R."/>
            <person name="Lauterbach L."/>
            <person name="Steele A.D."/>
            <person name="Gui C."/>
            <person name="Meng S."/>
            <person name="Li G."/>
            <person name="Viehrig K."/>
            <person name="Ye F."/>
            <person name="Su P."/>
            <person name="Kiefer A.F."/>
            <person name="Nichols A."/>
            <person name="Cepeda A.J."/>
            <person name="Yan W."/>
            <person name="Fan B."/>
            <person name="Jiang Y."/>
            <person name="Adhikari A."/>
            <person name="Zheng C.-J."/>
            <person name="Schuster L."/>
            <person name="Cowan T.M."/>
            <person name="Smanski M.J."/>
            <person name="Chevrette M.G."/>
            <person name="De Carvalho L.P.S."/>
            <person name="Shen B."/>
        </authorList>
    </citation>
    <scope>NUCLEOTIDE SEQUENCE [LARGE SCALE GENOMIC DNA]</scope>
    <source>
        <strain evidence="6 7">NPDC060353</strain>
    </source>
</reference>
<dbReference type="PANTHER" id="PTHR47691:SF3">
    <property type="entry name" value="HTH-TYPE TRANSCRIPTIONAL REGULATOR RV0890C-RELATED"/>
    <property type="match status" value="1"/>
</dbReference>
<dbReference type="InterPro" id="IPR011990">
    <property type="entry name" value="TPR-like_helical_dom_sf"/>
</dbReference>
<dbReference type="Pfam" id="PF00486">
    <property type="entry name" value="Trans_reg_C"/>
    <property type="match status" value="1"/>
</dbReference>
<dbReference type="Proteomes" id="UP001598673">
    <property type="component" value="Unassembled WGS sequence"/>
</dbReference>
<dbReference type="SMART" id="SM00862">
    <property type="entry name" value="Trans_reg_C"/>
    <property type="match status" value="1"/>
</dbReference>
<comment type="similarity">
    <text evidence="1">Belongs to the AfsR/DnrI/RedD regulatory family.</text>
</comment>
<dbReference type="Gene3D" id="1.25.40.10">
    <property type="entry name" value="Tetratricopeptide repeat domain"/>
    <property type="match status" value="2"/>
</dbReference>
<dbReference type="RefSeq" id="WP_258938142.1">
    <property type="nucleotide sequence ID" value="NZ_JANBBF010000014.1"/>
</dbReference>
<dbReference type="SUPFAM" id="SSF52540">
    <property type="entry name" value="P-loop containing nucleoside triphosphate hydrolases"/>
    <property type="match status" value="1"/>
</dbReference>
<dbReference type="Gene3D" id="1.10.10.10">
    <property type="entry name" value="Winged helix-like DNA-binding domain superfamily/Winged helix DNA-binding domain"/>
    <property type="match status" value="1"/>
</dbReference>
<organism evidence="6 7">
    <name type="scientific">Prauserella salsuginis</name>
    <dbReference type="NCBI Taxonomy" id="387889"/>
    <lineage>
        <taxon>Bacteria</taxon>
        <taxon>Bacillati</taxon>
        <taxon>Actinomycetota</taxon>
        <taxon>Actinomycetes</taxon>
        <taxon>Pseudonocardiales</taxon>
        <taxon>Pseudonocardiaceae</taxon>
        <taxon>Prauserella</taxon>
        <taxon>Prauserella salsuginis group</taxon>
    </lineage>
</organism>
<dbReference type="PANTHER" id="PTHR47691">
    <property type="entry name" value="REGULATOR-RELATED"/>
    <property type="match status" value="1"/>
</dbReference>
<dbReference type="InterPro" id="IPR027417">
    <property type="entry name" value="P-loop_NTPase"/>
</dbReference>
<dbReference type="SMART" id="SM01043">
    <property type="entry name" value="BTAD"/>
    <property type="match status" value="1"/>
</dbReference>
<dbReference type="InterPro" id="IPR005158">
    <property type="entry name" value="BTAD"/>
</dbReference>
<evidence type="ECO:0000313" key="6">
    <source>
        <dbReference type="EMBL" id="MFD6795639.1"/>
    </source>
</evidence>
<dbReference type="PROSITE" id="PS51755">
    <property type="entry name" value="OMPR_PHOB"/>
    <property type="match status" value="1"/>
</dbReference>
<name>A0ABW6G8W6_9PSEU</name>
<dbReference type="EMBL" id="JBHXCV010000013">
    <property type="protein sequence ID" value="MFD6795639.1"/>
    <property type="molecule type" value="Genomic_DNA"/>
</dbReference>
<dbReference type="PRINTS" id="PR00364">
    <property type="entry name" value="DISEASERSIST"/>
</dbReference>